<dbReference type="SUPFAM" id="SSF46689">
    <property type="entry name" value="Homeodomain-like"/>
    <property type="match status" value="1"/>
</dbReference>
<evidence type="ECO:0000313" key="6">
    <source>
        <dbReference type="EMBL" id="SNS93204.1"/>
    </source>
</evidence>
<keyword evidence="7" id="KW-1185">Reference proteome</keyword>
<proteinExistence type="predicted"/>
<keyword evidence="1" id="KW-0805">Transcription regulation</keyword>
<reference evidence="6 7" key="1">
    <citation type="submission" date="2017-06" db="EMBL/GenBank/DDBJ databases">
        <authorList>
            <person name="Kim H.J."/>
            <person name="Triplett B.A."/>
        </authorList>
    </citation>
    <scope>NUCLEOTIDE SEQUENCE [LARGE SCALE GENOMIC DNA]</scope>
    <source>
        <strain evidence="6 7">DSM 43151</strain>
    </source>
</reference>
<dbReference type="InterPro" id="IPR009057">
    <property type="entry name" value="Homeodomain-like_sf"/>
</dbReference>
<evidence type="ECO:0000256" key="1">
    <source>
        <dbReference type="ARBA" id="ARBA00023015"/>
    </source>
</evidence>
<dbReference type="OrthoDB" id="71867at2"/>
<dbReference type="InterPro" id="IPR025996">
    <property type="entry name" value="MT1864/Rv1816-like_C"/>
</dbReference>
<feature type="domain" description="HTH tetR-type" evidence="5">
    <location>
        <begin position="6"/>
        <end position="66"/>
    </location>
</feature>
<dbReference type="PANTHER" id="PTHR30055:SF234">
    <property type="entry name" value="HTH-TYPE TRANSCRIPTIONAL REGULATOR BETI"/>
    <property type="match status" value="1"/>
</dbReference>
<gene>
    <name evidence="6" type="ORF">SAMN06264365_12932</name>
</gene>
<evidence type="ECO:0000259" key="5">
    <source>
        <dbReference type="PROSITE" id="PS50977"/>
    </source>
</evidence>
<organism evidence="6 7">
    <name type="scientific">Actinoplanes regularis</name>
    <dbReference type="NCBI Taxonomy" id="52697"/>
    <lineage>
        <taxon>Bacteria</taxon>
        <taxon>Bacillati</taxon>
        <taxon>Actinomycetota</taxon>
        <taxon>Actinomycetes</taxon>
        <taxon>Micromonosporales</taxon>
        <taxon>Micromonosporaceae</taxon>
        <taxon>Actinoplanes</taxon>
    </lineage>
</organism>
<dbReference type="GO" id="GO:0003700">
    <property type="term" value="F:DNA-binding transcription factor activity"/>
    <property type="evidence" value="ECO:0007669"/>
    <property type="project" value="TreeGrafter"/>
</dbReference>
<dbReference type="InterPro" id="IPR050109">
    <property type="entry name" value="HTH-type_TetR-like_transc_reg"/>
</dbReference>
<dbReference type="Gene3D" id="1.10.10.60">
    <property type="entry name" value="Homeodomain-like"/>
    <property type="match status" value="1"/>
</dbReference>
<evidence type="ECO:0000256" key="4">
    <source>
        <dbReference type="PROSITE-ProRule" id="PRU00335"/>
    </source>
</evidence>
<feature type="DNA-binding region" description="H-T-H motif" evidence="4">
    <location>
        <begin position="29"/>
        <end position="48"/>
    </location>
</feature>
<evidence type="ECO:0000256" key="2">
    <source>
        <dbReference type="ARBA" id="ARBA00023125"/>
    </source>
</evidence>
<evidence type="ECO:0000256" key="3">
    <source>
        <dbReference type="ARBA" id="ARBA00023163"/>
    </source>
</evidence>
<dbReference type="Gene3D" id="1.10.357.10">
    <property type="entry name" value="Tetracycline Repressor, domain 2"/>
    <property type="match status" value="1"/>
</dbReference>
<dbReference type="EMBL" id="FZNR01000029">
    <property type="protein sequence ID" value="SNS93204.1"/>
    <property type="molecule type" value="Genomic_DNA"/>
</dbReference>
<dbReference type="Proteomes" id="UP000198415">
    <property type="component" value="Unassembled WGS sequence"/>
</dbReference>
<dbReference type="AlphaFoldDB" id="A0A239ILC7"/>
<evidence type="ECO:0000313" key="7">
    <source>
        <dbReference type="Proteomes" id="UP000198415"/>
    </source>
</evidence>
<dbReference type="SUPFAM" id="SSF48498">
    <property type="entry name" value="Tetracyclin repressor-like, C-terminal domain"/>
    <property type="match status" value="1"/>
</dbReference>
<keyword evidence="3" id="KW-0804">Transcription</keyword>
<name>A0A239ILC7_9ACTN</name>
<protein>
    <submittedName>
        <fullName evidence="6">Transcriptional regulator, TetR family</fullName>
    </submittedName>
</protein>
<dbReference type="GO" id="GO:0000976">
    <property type="term" value="F:transcription cis-regulatory region binding"/>
    <property type="evidence" value="ECO:0007669"/>
    <property type="project" value="TreeGrafter"/>
</dbReference>
<accession>A0A239ILC7</accession>
<dbReference type="PROSITE" id="PS50977">
    <property type="entry name" value="HTH_TETR_2"/>
    <property type="match status" value="1"/>
</dbReference>
<keyword evidence="2 4" id="KW-0238">DNA-binding</keyword>
<dbReference type="InterPro" id="IPR036271">
    <property type="entry name" value="Tet_transcr_reg_TetR-rel_C_sf"/>
</dbReference>
<dbReference type="InterPro" id="IPR001647">
    <property type="entry name" value="HTH_TetR"/>
</dbReference>
<dbReference type="Pfam" id="PF13305">
    <property type="entry name" value="TetR_C_33"/>
    <property type="match status" value="1"/>
</dbReference>
<dbReference type="PANTHER" id="PTHR30055">
    <property type="entry name" value="HTH-TYPE TRANSCRIPTIONAL REGULATOR RUTR"/>
    <property type="match status" value="1"/>
</dbReference>
<sequence length="207" mass="21387">MGRKVGLTRAQVVAAAATVADRQGLAEVSLATVAATLGVRTPSLYAHVDGLTGLRRALAHRAGERLAACLAAAAAGEPSPAASLRAIARAYRAFARGHPGLYAALRSGPSAETDPEWAGWVAEPTQVIVTVLGVTTDRHIHLVHTLRAILHGFTDLEQSHGSTPAGPVDDSFETALDLVIHALTGEAVDGIATQRTCLALNCIRGVA</sequence>